<reference evidence="1 2" key="1">
    <citation type="submission" date="2020-02" db="EMBL/GenBank/DDBJ databases">
        <title>Genome sequencing for Draconibacterium sp. strain M1.</title>
        <authorList>
            <person name="Park S.-J."/>
        </authorList>
    </citation>
    <scope>NUCLEOTIDE SEQUENCE [LARGE SCALE GENOMIC DNA]</scope>
    <source>
        <strain evidence="1 2">M1</strain>
    </source>
</reference>
<dbReference type="Pfam" id="PF11013">
    <property type="entry name" value="DUF2851"/>
    <property type="match status" value="1"/>
</dbReference>
<keyword evidence="2" id="KW-1185">Reference proteome</keyword>
<evidence type="ECO:0000313" key="2">
    <source>
        <dbReference type="Proteomes" id="UP000474630"/>
    </source>
</evidence>
<proteinExistence type="predicted"/>
<sequence>MADPQNMPEEFLQYIWQNRLFTTNQLQTIDGDQLEIIDQGRKNSDSGPDFFNAKIKLNETTWAGNIEIHKKASDWQKHEHTNDKAYDNVILHVVETADTTIARNNGEIIPTLILNYPEQLKHNYEKLINAQTWIACEKQFHKVDPIVLQLGFNRLMIERLETKTQAIVEQLRQNNNNWEETFFQVLAQMFGFKVNAVPFELLAKSLSIQTLLKHKNSLFQLEALLFGNSGLLNQQLLGDDYYIHLRDEYSFLYKKYKLKGIEGHLWKFMRLRPPNFPTIRISQLAALIYHSEGLFSRILEIESMEELKKLFKVKASEYWDTHYNFNKTSKKPQAKELGDTAAHILIINVIVPFLFVYGENQNKHELKNRALEILENLPAESNSIISKWADMGIQARSAFDSQALLQLKNYYCESKKCLNCHLGVKLVSSIQNQDD</sequence>
<gene>
    <name evidence="1" type="ORF">G0Q07_05825</name>
</gene>
<dbReference type="KEGG" id="drc:G0Q07_05825"/>
<organism evidence="1 2">
    <name type="scientific">Draconibacterium halophilum</name>
    <dbReference type="NCBI Taxonomy" id="2706887"/>
    <lineage>
        <taxon>Bacteria</taxon>
        <taxon>Pseudomonadati</taxon>
        <taxon>Bacteroidota</taxon>
        <taxon>Bacteroidia</taxon>
        <taxon>Marinilabiliales</taxon>
        <taxon>Prolixibacteraceae</taxon>
        <taxon>Draconibacterium</taxon>
    </lineage>
</organism>
<dbReference type="AlphaFoldDB" id="A0A6C0RA51"/>
<dbReference type="RefSeq" id="WP_163345197.1">
    <property type="nucleotide sequence ID" value="NZ_CP048409.1"/>
</dbReference>
<evidence type="ECO:0000313" key="1">
    <source>
        <dbReference type="EMBL" id="QIA07270.1"/>
    </source>
</evidence>
<dbReference type="InterPro" id="IPR021272">
    <property type="entry name" value="DUF2851"/>
</dbReference>
<protein>
    <submittedName>
        <fullName evidence="1">DUF2851 family protein</fullName>
    </submittedName>
</protein>
<dbReference type="Proteomes" id="UP000474630">
    <property type="component" value="Chromosome"/>
</dbReference>
<dbReference type="EMBL" id="CP048409">
    <property type="protein sequence ID" value="QIA07270.1"/>
    <property type="molecule type" value="Genomic_DNA"/>
</dbReference>
<accession>A0A6C0RA51</accession>
<name>A0A6C0RA51_9BACT</name>